<dbReference type="AlphaFoldDB" id="A0AAE3VQW6"/>
<accession>A0AAE3VQW6</accession>
<sequence length="110" mass="12164">MMLIHSESSTAPSTRTWSGRVAGWLVAAHKAYKGRRALTRLMEADDRMLHDIGVTRDDVQQALRTPVTDDPSARLRVRAVARRATLRSELADSRAATQTRTAQATECADC</sequence>
<keyword evidence="4" id="KW-1185">Reference proteome</keyword>
<evidence type="ECO:0000259" key="2">
    <source>
        <dbReference type="Pfam" id="PF06568"/>
    </source>
</evidence>
<feature type="compositionally biased region" description="Low complexity" evidence="1">
    <location>
        <begin position="94"/>
        <end position="110"/>
    </location>
</feature>
<dbReference type="RefSeq" id="WP_306886422.1">
    <property type="nucleotide sequence ID" value="NZ_JAUSUL010000003.1"/>
</dbReference>
<comment type="caution">
    <text evidence="3">The sequence shown here is derived from an EMBL/GenBank/DDBJ whole genome shotgun (WGS) entry which is preliminary data.</text>
</comment>
<dbReference type="InterPro" id="IPR009506">
    <property type="entry name" value="YjiS-like"/>
</dbReference>
<proteinExistence type="predicted"/>
<evidence type="ECO:0000313" key="3">
    <source>
        <dbReference type="EMBL" id="MDQ0316535.1"/>
    </source>
</evidence>
<gene>
    <name evidence="3" type="ORF">J2S73_003011</name>
</gene>
<dbReference type="Pfam" id="PF06568">
    <property type="entry name" value="YjiS-like"/>
    <property type="match status" value="1"/>
</dbReference>
<protein>
    <submittedName>
        <fullName evidence="3">Uncharacterized protein YjiS (DUF1127 family)</fullName>
    </submittedName>
</protein>
<organism evidence="3 4">
    <name type="scientific">Amorphus orientalis</name>
    <dbReference type="NCBI Taxonomy" id="649198"/>
    <lineage>
        <taxon>Bacteria</taxon>
        <taxon>Pseudomonadati</taxon>
        <taxon>Pseudomonadota</taxon>
        <taxon>Alphaproteobacteria</taxon>
        <taxon>Hyphomicrobiales</taxon>
        <taxon>Amorphaceae</taxon>
        <taxon>Amorphus</taxon>
    </lineage>
</organism>
<name>A0AAE3VQW6_9HYPH</name>
<feature type="region of interest" description="Disordered" evidence="1">
    <location>
        <begin position="91"/>
        <end position="110"/>
    </location>
</feature>
<evidence type="ECO:0000313" key="4">
    <source>
        <dbReference type="Proteomes" id="UP001229244"/>
    </source>
</evidence>
<dbReference type="Proteomes" id="UP001229244">
    <property type="component" value="Unassembled WGS sequence"/>
</dbReference>
<reference evidence="3" key="1">
    <citation type="submission" date="2023-07" db="EMBL/GenBank/DDBJ databases">
        <title>Genomic Encyclopedia of Type Strains, Phase IV (KMG-IV): sequencing the most valuable type-strain genomes for metagenomic binning, comparative biology and taxonomic classification.</title>
        <authorList>
            <person name="Goeker M."/>
        </authorList>
    </citation>
    <scope>NUCLEOTIDE SEQUENCE</scope>
    <source>
        <strain evidence="3">DSM 21202</strain>
    </source>
</reference>
<dbReference type="EMBL" id="JAUSUL010000003">
    <property type="protein sequence ID" value="MDQ0316535.1"/>
    <property type="molecule type" value="Genomic_DNA"/>
</dbReference>
<feature type="domain" description="YjiS-like" evidence="2">
    <location>
        <begin position="35"/>
        <end position="59"/>
    </location>
</feature>
<evidence type="ECO:0000256" key="1">
    <source>
        <dbReference type="SAM" id="MobiDB-lite"/>
    </source>
</evidence>